<dbReference type="InterPro" id="IPR013320">
    <property type="entry name" value="ConA-like_dom_sf"/>
</dbReference>
<dbReference type="GO" id="GO:2000562">
    <property type="term" value="P:negative regulation of CD4-positive, alpha-beta T cell proliferation"/>
    <property type="evidence" value="ECO:0007669"/>
    <property type="project" value="TreeGrafter"/>
</dbReference>
<dbReference type="FunFam" id="2.60.120.200:FF:000023">
    <property type="entry name" value="Galectin"/>
    <property type="match status" value="1"/>
</dbReference>
<keyword evidence="1 3" id="KW-0430">Lectin</keyword>
<evidence type="ECO:0000313" key="6">
    <source>
        <dbReference type="Proteomes" id="UP000298787"/>
    </source>
</evidence>
<dbReference type="CDD" id="cd00070">
    <property type="entry name" value="GLECT"/>
    <property type="match status" value="2"/>
</dbReference>
<feature type="domain" description="Galectin" evidence="4">
    <location>
        <begin position="400"/>
        <end position="526"/>
    </location>
</feature>
<dbReference type="STRING" id="240159.A0A4U5V1T1"/>
<dbReference type="InterPro" id="IPR044156">
    <property type="entry name" value="Galectin-like"/>
</dbReference>
<evidence type="ECO:0000256" key="2">
    <source>
        <dbReference type="ARBA" id="ARBA00022737"/>
    </source>
</evidence>
<dbReference type="EMBL" id="CM014090">
    <property type="protein sequence ID" value="TKS81519.1"/>
    <property type="molecule type" value="Genomic_DNA"/>
</dbReference>
<proteinExistence type="predicted"/>
<evidence type="ECO:0000259" key="4">
    <source>
        <dbReference type="PROSITE" id="PS51304"/>
    </source>
</evidence>
<keyword evidence="2" id="KW-0677">Repeat</keyword>
<dbReference type="Gene3D" id="2.60.120.200">
    <property type="match status" value="2"/>
</dbReference>
<gene>
    <name evidence="5" type="ORF">D9C73_015624</name>
</gene>
<dbReference type="PROSITE" id="PS51304">
    <property type="entry name" value="GALECTIN"/>
    <property type="match status" value="2"/>
</dbReference>
<evidence type="ECO:0000313" key="5">
    <source>
        <dbReference type="EMBL" id="TKS81519.1"/>
    </source>
</evidence>
<protein>
    <recommendedName>
        <fullName evidence="3">Galectin</fullName>
    </recommendedName>
</protein>
<dbReference type="PANTHER" id="PTHR11346">
    <property type="entry name" value="GALECTIN"/>
    <property type="match status" value="1"/>
</dbReference>
<dbReference type="GO" id="GO:0005829">
    <property type="term" value="C:cytosol"/>
    <property type="evidence" value="ECO:0007669"/>
    <property type="project" value="TreeGrafter"/>
</dbReference>
<name>A0A4U5V1T1_COLLU</name>
<accession>A0A4U5V1T1</accession>
<evidence type="ECO:0000256" key="3">
    <source>
        <dbReference type="RuleBase" id="RU102079"/>
    </source>
</evidence>
<keyword evidence="6" id="KW-1185">Reference proteome</keyword>
<dbReference type="FunFam" id="2.60.120.200:FF:000078">
    <property type="entry name" value="Galectin"/>
    <property type="match status" value="1"/>
</dbReference>
<dbReference type="GO" id="GO:0032689">
    <property type="term" value="P:negative regulation of type II interferon production"/>
    <property type="evidence" value="ECO:0007669"/>
    <property type="project" value="TreeGrafter"/>
</dbReference>
<feature type="domain" description="Galectin" evidence="4">
    <location>
        <begin position="211"/>
        <end position="343"/>
    </location>
</feature>
<evidence type="ECO:0000256" key="1">
    <source>
        <dbReference type="ARBA" id="ARBA00022734"/>
    </source>
</evidence>
<dbReference type="GO" id="GO:0016936">
    <property type="term" value="F:galactoside binding"/>
    <property type="evidence" value="ECO:0007669"/>
    <property type="project" value="TreeGrafter"/>
</dbReference>
<reference evidence="5 6" key="1">
    <citation type="submission" date="2019-01" db="EMBL/GenBank/DDBJ databases">
        <title>Genome Assembly of Collichthys lucidus.</title>
        <authorList>
            <person name="Cai M."/>
            <person name="Xiao S."/>
        </authorList>
    </citation>
    <scope>NUCLEOTIDE SEQUENCE [LARGE SCALE GENOMIC DNA]</scope>
    <source>
        <strain evidence="5">JT15FE1705JMU</strain>
        <tissue evidence="5">Muscle</tissue>
    </source>
</reference>
<dbReference type="Proteomes" id="UP000298787">
    <property type="component" value="Chromosome 13"/>
</dbReference>
<dbReference type="InterPro" id="IPR001079">
    <property type="entry name" value="Galectin_CRD"/>
</dbReference>
<sequence length="526" mass="58564">MPRQHVSPQPGILSMSGNVQLLWRHLATISSEMSTQPSTPLTPEGQLSQRGCFTLKTPIIPSRHSCIHLRQLQHQQVITAFPLTPLCRRDVISVHPRSVDFVKLYHKLVCQNKSSFFHRLYLCQKSEASRGHSSSSLAILALSPHRSLLRKRHRELGWDSHHQSRLFRDENCRPGPDAMATSTWQQTRSIHPTRTMAFHQQSPFYNPRIPFTGSIHGGLQEGKSISISGRVLPAADRFHVNLQCGSKTNADIALHFNPRYDSHPGYVVANTLQYSSWGSEERNYNSPFPAGSAFNLLITVTRESYQLSNNGCHFMEYRHRIPFHQVDTIAVGGKVEVSSIGFQSSMPAFGSQVACPTMGAFPSAPGFPPQPGFPAMPGFPTMPGFPSQPGFPPAMPVVPYNSIISGGLSPGRTITIQGTVHPNATRFAVNLCHQSGIALHYNPRFNENVVVRNEKRREQWGSEERGGGMPFRKGQPFTLTICCENQAFRIVVNGMQAHTFKHRFTHLHQICSLEVSGDISLTSVIV</sequence>
<dbReference type="PANTHER" id="PTHR11346:SF80">
    <property type="entry name" value="GALECTIN-9C"/>
    <property type="match status" value="1"/>
</dbReference>
<dbReference type="GO" id="GO:0010628">
    <property type="term" value="P:positive regulation of gene expression"/>
    <property type="evidence" value="ECO:0007669"/>
    <property type="project" value="TreeGrafter"/>
</dbReference>
<dbReference type="GO" id="GO:0005634">
    <property type="term" value="C:nucleus"/>
    <property type="evidence" value="ECO:0007669"/>
    <property type="project" value="TreeGrafter"/>
</dbReference>
<dbReference type="SMART" id="SM00908">
    <property type="entry name" value="Gal-bind_lectin"/>
    <property type="match status" value="2"/>
</dbReference>
<organism evidence="5 6">
    <name type="scientific">Collichthys lucidus</name>
    <name type="common">Big head croaker</name>
    <name type="synonym">Sciaena lucida</name>
    <dbReference type="NCBI Taxonomy" id="240159"/>
    <lineage>
        <taxon>Eukaryota</taxon>
        <taxon>Metazoa</taxon>
        <taxon>Chordata</taxon>
        <taxon>Craniata</taxon>
        <taxon>Vertebrata</taxon>
        <taxon>Euteleostomi</taxon>
        <taxon>Actinopterygii</taxon>
        <taxon>Neopterygii</taxon>
        <taxon>Teleostei</taxon>
        <taxon>Neoteleostei</taxon>
        <taxon>Acanthomorphata</taxon>
        <taxon>Eupercaria</taxon>
        <taxon>Sciaenidae</taxon>
        <taxon>Collichthys</taxon>
    </lineage>
</organism>
<dbReference type="SUPFAM" id="SSF49899">
    <property type="entry name" value="Concanavalin A-like lectins/glucanases"/>
    <property type="match status" value="2"/>
</dbReference>
<dbReference type="AlphaFoldDB" id="A0A4U5V1T1"/>
<dbReference type="GO" id="GO:0030246">
    <property type="term" value="F:carbohydrate binding"/>
    <property type="evidence" value="ECO:0007669"/>
    <property type="project" value="UniProtKB-UniRule"/>
</dbReference>
<dbReference type="SMART" id="SM00276">
    <property type="entry name" value="GLECT"/>
    <property type="match status" value="2"/>
</dbReference>
<dbReference type="Pfam" id="PF00337">
    <property type="entry name" value="Gal-bind_lectin"/>
    <property type="match status" value="2"/>
</dbReference>